<dbReference type="Proteomes" id="UP000006672">
    <property type="component" value="Unassembled WGS sequence"/>
</dbReference>
<feature type="transmembrane region" description="Helical" evidence="1">
    <location>
        <begin position="235"/>
        <end position="254"/>
    </location>
</feature>
<feature type="transmembrane region" description="Helical" evidence="1">
    <location>
        <begin position="44"/>
        <end position="65"/>
    </location>
</feature>
<dbReference type="AlphaFoldDB" id="A0A0H5SRC9"/>
<dbReference type="EMBL" id="CAAKNF010000195">
    <property type="protein sequence ID" value="VIO99298.1"/>
    <property type="molecule type" value="Genomic_DNA"/>
</dbReference>
<reference evidence="3" key="2">
    <citation type="submission" date="2012-12" db="EMBL/GenBank/DDBJ databases">
        <authorList>
            <person name="Gao Y.W."/>
            <person name="Fan S.T."/>
            <person name="Sun H.T."/>
            <person name="Wang Z."/>
            <person name="Gao X.L."/>
            <person name="Li Y.G."/>
            <person name="Wang T.C."/>
            <person name="Zhang K."/>
            <person name="Xu W.W."/>
            <person name="Yu Z.J."/>
            <person name="Xia X.Z."/>
        </authorList>
    </citation>
    <scope>NUCLEOTIDE SEQUENCE</scope>
    <source>
        <strain evidence="3">FR3</strain>
    </source>
</reference>
<sequence>MSEGNRIEDYIAATTVALISIFGLISNGISLYLTRTRSRFRNAFGVLCSSFLICNLQAIFVHFTWCTMVLSLKSPILSSPELFSVRLVGVILNGAWFGSILMHFLTAINRFFAFVYATRYNQLWSEARTFKIAIIFWTISMVYCTHHLYEDCSLLFNSGSKYRWLHHNSYHGQICARIDGIVSVALIVAMACTDFITLLKIIAYRRTMRRNTTESTTVSVINEKEILFFKQSCKLSLLYISFAVTFNLSSYFFTDKWIMFISNTIIWNLVHSMDGLTFLLFNRKLIHKSNSGGTSIAPAANLNLFQSRQSNKAMR</sequence>
<evidence type="ECO:0000313" key="3">
    <source>
        <dbReference type="EMBL" id="CRZ26099.1"/>
    </source>
</evidence>
<evidence type="ECO:0000256" key="1">
    <source>
        <dbReference type="SAM" id="Phobius"/>
    </source>
</evidence>
<reference evidence="3 5" key="1">
    <citation type="journal article" date="2007" name="Science">
        <title>Draft genome of the filarial nematode parasite Brugia malayi.</title>
        <authorList>
            <person name="Ghedin E."/>
            <person name="Wang S."/>
            <person name="Spiro D."/>
            <person name="Caler E."/>
            <person name="Zhao Q."/>
            <person name="Crabtree J."/>
            <person name="Allen J.E."/>
            <person name="Delcher A.L."/>
            <person name="Guiliano D.B."/>
            <person name="Miranda-Saavedra D."/>
            <person name="Angiuoli S.V."/>
            <person name="Creasy T."/>
            <person name="Amedeo P."/>
            <person name="Haas B."/>
            <person name="El-Sayed N.M."/>
            <person name="Wortman J.R."/>
            <person name="Feldblyum T."/>
            <person name="Tallon L."/>
            <person name="Schatz M."/>
            <person name="Shumway M."/>
            <person name="Koo H."/>
            <person name="Salzberg S.L."/>
            <person name="Schobel S."/>
            <person name="Pertea M."/>
            <person name="Pop M."/>
            <person name="White O."/>
            <person name="Barton G.J."/>
            <person name="Carlow C.K."/>
            <person name="Crawford M.J."/>
            <person name="Daub J."/>
            <person name="Dimmic M.W."/>
            <person name="Estes C.F."/>
            <person name="Foster J.M."/>
            <person name="Ganatra M."/>
            <person name="Gregory W.F."/>
            <person name="Johnson N.M."/>
            <person name="Jin J."/>
            <person name="Komuniecki R."/>
            <person name="Korf I."/>
            <person name="Kumar S."/>
            <person name="Laney S."/>
            <person name="Li B.W."/>
            <person name="Li W."/>
            <person name="Lindblom T.H."/>
            <person name="Lustigman S."/>
            <person name="Ma D."/>
            <person name="Maina C.V."/>
            <person name="Martin D.M."/>
            <person name="McCarter J.P."/>
            <person name="McReynolds L."/>
            <person name="Mitreva M."/>
            <person name="Nutman T.B."/>
            <person name="Parkinson J."/>
            <person name="Peregrin-Alvarez J.M."/>
            <person name="Poole C."/>
            <person name="Ren Q."/>
            <person name="Saunders L."/>
            <person name="Sluder A.E."/>
            <person name="Smith K."/>
            <person name="Stanke M."/>
            <person name="Unnasch T.R."/>
            <person name="Ware J."/>
            <person name="Wei A.D."/>
            <person name="Weil G."/>
            <person name="Williams D.J."/>
            <person name="Zhang Y."/>
            <person name="Williams S.A."/>
            <person name="Fraser-Liggett C."/>
            <person name="Slatko B."/>
            <person name="Blaxter M.L."/>
            <person name="Scott A.L."/>
        </authorList>
    </citation>
    <scope>NUCLEOTIDE SEQUENCE</scope>
    <source>
        <strain evidence="3 5">FR3</strain>
    </source>
</reference>
<keyword evidence="5" id="KW-1185">Reference proteome</keyword>
<dbReference type="OMA" id="NILCWDA"/>
<feature type="domain" description="7TM GPCR serpentine receptor class x (Srx)" evidence="2">
    <location>
        <begin position="18"/>
        <end position="282"/>
    </location>
</feature>
<feature type="transmembrane region" description="Helical" evidence="1">
    <location>
        <begin position="85"/>
        <end position="108"/>
    </location>
</feature>
<evidence type="ECO:0000259" key="2">
    <source>
        <dbReference type="Pfam" id="PF10328"/>
    </source>
</evidence>
<feature type="transmembrane region" description="Helical" evidence="1">
    <location>
        <begin position="129"/>
        <end position="149"/>
    </location>
</feature>
<proteinExistence type="predicted"/>
<dbReference type="PANTHER" id="PTHR23017:SF3">
    <property type="entry name" value="G-PROTEIN COUPLED RECEPTORS FAMILY 1 PROFILE DOMAIN-CONTAINING PROTEIN"/>
    <property type="match status" value="1"/>
</dbReference>
<feature type="transmembrane region" description="Helical" evidence="1">
    <location>
        <begin position="260"/>
        <end position="281"/>
    </location>
</feature>
<dbReference type="WBParaSite" id="Bm17819.1">
    <property type="protein sequence ID" value="Bm17819.1"/>
    <property type="gene ID" value="WBGene00268961"/>
</dbReference>
<reference evidence="6" key="4">
    <citation type="submission" date="2019-12" db="UniProtKB">
        <authorList>
            <consortium name="WormBaseParasite"/>
        </authorList>
    </citation>
    <scope>IDENTIFICATION</scope>
</reference>
<accession>A0A4E9FQB7</accession>
<dbReference type="EMBL" id="LN857018">
    <property type="protein sequence ID" value="CRZ26099.1"/>
    <property type="molecule type" value="Genomic_DNA"/>
</dbReference>
<protein>
    <submittedName>
        <fullName evidence="3 6">Bm11067</fullName>
    </submittedName>
</protein>
<evidence type="ECO:0000313" key="6">
    <source>
        <dbReference type="WBParaSite" id="Bm17819.1"/>
    </source>
</evidence>
<name>A0A0H5SRC9_BRUMA</name>
<dbReference type="WormBase" id="Bm11067">
    <property type="protein sequence ID" value="BM42482"/>
    <property type="gene ID" value="WBGene00231328"/>
    <property type="gene designation" value="Bma-srx-14.4"/>
</dbReference>
<keyword evidence="1" id="KW-0472">Membrane</keyword>
<dbReference type="CDD" id="cd00637">
    <property type="entry name" value="7tm_classA_rhodopsin-like"/>
    <property type="match status" value="1"/>
</dbReference>
<keyword evidence="1" id="KW-0812">Transmembrane</keyword>
<dbReference type="InterPro" id="IPR019430">
    <property type="entry name" value="7TM_GPCR_serpentine_rcpt_Srx"/>
</dbReference>
<dbReference type="OrthoDB" id="5825164at2759"/>
<evidence type="ECO:0000313" key="5">
    <source>
        <dbReference type="Proteomes" id="UP000006672"/>
    </source>
</evidence>
<keyword evidence="1" id="KW-1133">Transmembrane helix</keyword>
<dbReference type="PANTHER" id="PTHR23017">
    <property type="entry name" value="SERPENTINE RECEPTOR, CLASS X"/>
    <property type="match status" value="1"/>
</dbReference>
<evidence type="ECO:0000313" key="4">
    <source>
        <dbReference type="EMBL" id="VIO99298.1"/>
    </source>
</evidence>
<feature type="transmembrane region" description="Helical" evidence="1">
    <location>
        <begin position="180"/>
        <end position="202"/>
    </location>
</feature>
<gene>
    <name evidence="7" type="primary">bma-srx-14.4</name>
    <name evidence="4 6" type="synonym">Bm17819</name>
    <name evidence="3 7" type="ORF">Bm11067</name>
    <name evidence="3" type="ORF">BM_Bm11067</name>
    <name evidence="4" type="ORF">BM_BM17819</name>
</gene>
<feature type="transmembrane region" description="Helical" evidence="1">
    <location>
        <begin position="12"/>
        <end position="32"/>
    </location>
</feature>
<dbReference type="Pfam" id="PF10328">
    <property type="entry name" value="7TM_GPCR_Srx"/>
    <property type="match status" value="1"/>
</dbReference>
<accession>A0A0H5SRC9</accession>
<dbReference type="Gene3D" id="1.20.1070.10">
    <property type="entry name" value="Rhodopsin 7-helix transmembrane proteins"/>
    <property type="match status" value="1"/>
</dbReference>
<organism evidence="3">
    <name type="scientific">Brugia malayi</name>
    <name type="common">Filarial nematode worm</name>
    <dbReference type="NCBI Taxonomy" id="6279"/>
    <lineage>
        <taxon>Eukaryota</taxon>
        <taxon>Metazoa</taxon>
        <taxon>Ecdysozoa</taxon>
        <taxon>Nematoda</taxon>
        <taxon>Chromadorea</taxon>
        <taxon>Rhabditida</taxon>
        <taxon>Spirurina</taxon>
        <taxon>Spiruromorpha</taxon>
        <taxon>Filarioidea</taxon>
        <taxon>Onchocercidae</taxon>
        <taxon>Brugia</taxon>
    </lineage>
</organism>
<evidence type="ECO:0000313" key="7">
    <source>
        <dbReference type="WormBase" id="Bm11067"/>
    </source>
</evidence>
<dbReference type="SUPFAM" id="SSF81321">
    <property type="entry name" value="Family A G protein-coupled receptor-like"/>
    <property type="match status" value="1"/>
</dbReference>
<reference evidence="4" key="3">
    <citation type="submission" date="2019-04" db="EMBL/GenBank/DDBJ databases">
        <authorList>
            <person name="Howe K."/>
            <person name="Paulini M."/>
            <person name="Williams G."/>
        </authorList>
    </citation>
    <scope>NUCLEOTIDE SEQUENCE [LARGE SCALE GENOMIC DNA]</scope>
    <source>
        <strain evidence="4">FR3</strain>
    </source>
</reference>